<protein>
    <submittedName>
        <fullName evidence="1">DUF6660 family protein</fullName>
    </submittedName>
</protein>
<dbReference type="EMBL" id="JBHFPV010000001">
    <property type="protein sequence ID" value="MFH6602619.1"/>
    <property type="molecule type" value="Genomic_DNA"/>
</dbReference>
<keyword evidence="2" id="KW-1185">Reference proteome</keyword>
<sequence length="125" mass="14221">MIRFNSVTHLCNTVARKYFYLCNLKYFAFILSIYFLALNLVPCSDTAETKDDSQVVFVVDFDGEHDQGCELCSPFCECQCCHCHSIDFGIVPFEPLQPVIPQDNFAHFDSLGKDIPLSLFQPPRA</sequence>
<reference evidence="1" key="1">
    <citation type="submission" date="2024-09" db="EMBL/GenBank/DDBJ databases">
        <authorList>
            <person name="Liu J."/>
        </authorList>
    </citation>
    <scope>NUCLEOTIDE SEQUENCE</scope>
    <source>
        <strain evidence="1">NBU2967</strain>
    </source>
</reference>
<dbReference type="Proteomes" id="UP001595191">
    <property type="component" value="Unassembled WGS sequence"/>
</dbReference>
<proteinExistence type="predicted"/>
<evidence type="ECO:0000313" key="1">
    <source>
        <dbReference type="EMBL" id="MFH6602619.1"/>
    </source>
</evidence>
<accession>A0ACC7LHD9</accession>
<gene>
    <name evidence="1" type="ORF">ACEZ3G_03960</name>
</gene>
<comment type="caution">
    <text evidence="1">The sequence shown here is derived from an EMBL/GenBank/DDBJ whole genome shotgun (WGS) entry which is preliminary data.</text>
</comment>
<organism evidence="1 2">
    <name type="scientific">Meishania litoralis</name>
    <dbReference type="NCBI Taxonomy" id="3434685"/>
    <lineage>
        <taxon>Bacteria</taxon>
        <taxon>Pseudomonadati</taxon>
        <taxon>Bacteroidota</taxon>
        <taxon>Flavobacteriia</taxon>
        <taxon>Flavobacteriales</taxon>
        <taxon>Flavobacteriaceae</taxon>
        <taxon>Meishania</taxon>
    </lineage>
</organism>
<evidence type="ECO:0000313" key="2">
    <source>
        <dbReference type="Proteomes" id="UP001595191"/>
    </source>
</evidence>
<name>A0ACC7LHD9_9FLAO</name>